<dbReference type="InterPro" id="IPR037523">
    <property type="entry name" value="VOC_core"/>
</dbReference>
<comment type="caution">
    <text evidence="2">The sequence shown here is derived from an EMBL/GenBank/DDBJ whole genome shotgun (WGS) entry which is preliminary data.</text>
</comment>
<dbReference type="SUPFAM" id="SSF54593">
    <property type="entry name" value="Glyoxalase/Bleomycin resistance protein/Dihydroxybiphenyl dioxygenase"/>
    <property type="match status" value="1"/>
</dbReference>
<dbReference type="Proteomes" id="UP000738349">
    <property type="component" value="Unassembled WGS sequence"/>
</dbReference>
<gene>
    <name evidence="2" type="ORF">EDB81DRAFT_921739</name>
</gene>
<evidence type="ECO:0000313" key="3">
    <source>
        <dbReference type="Proteomes" id="UP000738349"/>
    </source>
</evidence>
<dbReference type="InterPro" id="IPR029068">
    <property type="entry name" value="Glyas_Bleomycin-R_OHBP_Dase"/>
</dbReference>
<dbReference type="PANTHER" id="PTHR36503:SF2">
    <property type="entry name" value="BLR2408 PROTEIN"/>
    <property type="match status" value="1"/>
</dbReference>
<keyword evidence="3" id="KW-1185">Reference proteome</keyword>
<dbReference type="Pfam" id="PF00903">
    <property type="entry name" value="Glyoxalase"/>
    <property type="match status" value="1"/>
</dbReference>
<dbReference type="Gene3D" id="3.10.180.10">
    <property type="entry name" value="2,3-Dihydroxybiphenyl 1,2-Dioxygenase, domain 1"/>
    <property type="match status" value="1"/>
</dbReference>
<feature type="domain" description="VOC" evidence="1">
    <location>
        <begin position="8"/>
        <end position="142"/>
    </location>
</feature>
<evidence type="ECO:0000259" key="1">
    <source>
        <dbReference type="PROSITE" id="PS51819"/>
    </source>
</evidence>
<reference evidence="2" key="1">
    <citation type="journal article" date="2021" name="Nat. Commun.">
        <title>Genetic determinants of endophytism in the Arabidopsis root mycobiome.</title>
        <authorList>
            <person name="Mesny F."/>
            <person name="Miyauchi S."/>
            <person name="Thiergart T."/>
            <person name="Pickel B."/>
            <person name="Atanasova L."/>
            <person name="Karlsson M."/>
            <person name="Huettel B."/>
            <person name="Barry K.W."/>
            <person name="Haridas S."/>
            <person name="Chen C."/>
            <person name="Bauer D."/>
            <person name="Andreopoulos W."/>
            <person name="Pangilinan J."/>
            <person name="LaButti K."/>
            <person name="Riley R."/>
            <person name="Lipzen A."/>
            <person name="Clum A."/>
            <person name="Drula E."/>
            <person name="Henrissat B."/>
            <person name="Kohler A."/>
            <person name="Grigoriev I.V."/>
            <person name="Martin F.M."/>
            <person name="Hacquard S."/>
        </authorList>
    </citation>
    <scope>NUCLEOTIDE SEQUENCE</scope>
    <source>
        <strain evidence="2">MPI-CAGE-AT-0147</strain>
    </source>
</reference>
<dbReference type="PROSITE" id="PS51819">
    <property type="entry name" value="VOC"/>
    <property type="match status" value="1"/>
</dbReference>
<sequence>MPPAPEVAPSFYVNIHTADPEAGATFFKSIGFKPVTEYSDDKTKAFRLPTPNDKVCLMLHGHSRFKEFMRPNTEVTNAHKSTEALFSFTAETKEEVDEWLAKADKAGGTSDPYTLEDYGAGCGMYSRSFTDLDGHIWEVVSMIGSCPGQKSEVA</sequence>
<dbReference type="PANTHER" id="PTHR36503">
    <property type="entry name" value="BLR2520 PROTEIN"/>
    <property type="match status" value="1"/>
</dbReference>
<name>A0A9P9D629_9HYPO</name>
<organism evidence="2 3">
    <name type="scientific">Dactylonectria macrodidyma</name>
    <dbReference type="NCBI Taxonomy" id="307937"/>
    <lineage>
        <taxon>Eukaryota</taxon>
        <taxon>Fungi</taxon>
        <taxon>Dikarya</taxon>
        <taxon>Ascomycota</taxon>
        <taxon>Pezizomycotina</taxon>
        <taxon>Sordariomycetes</taxon>
        <taxon>Hypocreomycetidae</taxon>
        <taxon>Hypocreales</taxon>
        <taxon>Nectriaceae</taxon>
        <taxon>Dactylonectria</taxon>
    </lineage>
</organism>
<keyword evidence="2" id="KW-0223">Dioxygenase</keyword>
<dbReference type="OrthoDB" id="4181370at2759"/>
<dbReference type="InterPro" id="IPR004360">
    <property type="entry name" value="Glyas_Fos-R_dOase_dom"/>
</dbReference>
<keyword evidence="2" id="KW-0560">Oxidoreductase</keyword>
<protein>
    <submittedName>
        <fullName evidence="2">Glyoxalase/Bleomycin resistance protein/Dihydroxybiphenyl dioxygenase</fullName>
    </submittedName>
</protein>
<proteinExistence type="predicted"/>
<accession>A0A9P9D629</accession>
<evidence type="ECO:0000313" key="2">
    <source>
        <dbReference type="EMBL" id="KAH7113346.1"/>
    </source>
</evidence>
<dbReference type="AlphaFoldDB" id="A0A9P9D629"/>
<dbReference type="GO" id="GO:0051213">
    <property type="term" value="F:dioxygenase activity"/>
    <property type="evidence" value="ECO:0007669"/>
    <property type="project" value="UniProtKB-KW"/>
</dbReference>
<dbReference type="EMBL" id="JAGMUV010000035">
    <property type="protein sequence ID" value="KAH7113346.1"/>
    <property type="molecule type" value="Genomic_DNA"/>
</dbReference>